<keyword evidence="2" id="KW-1185">Reference proteome</keyword>
<evidence type="ECO:0000313" key="2">
    <source>
        <dbReference type="Proteomes" id="UP000527355"/>
    </source>
</evidence>
<gene>
    <name evidence="1" type="ORF">mMyoMyo1_009397</name>
</gene>
<dbReference type="EMBL" id="JABWUV010000018">
    <property type="protein sequence ID" value="KAF6291027.1"/>
    <property type="molecule type" value="Genomic_DNA"/>
</dbReference>
<organism evidence="1 2">
    <name type="scientific">Myotis myotis</name>
    <name type="common">Greater mouse-eared bat</name>
    <name type="synonym">Vespertilio myotis</name>
    <dbReference type="NCBI Taxonomy" id="51298"/>
    <lineage>
        <taxon>Eukaryota</taxon>
        <taxon>Metazoa</taxon>
        <taxon>Chordata</taxon>
        <taxon>Craniata</taxon>
        <taxon>Vertebrata</taxon>
        <taxon>Euteleostomi</taxon>
        <taxon>Mammalia</taxon>
        <taxon>Eutheria</taxon>
        <taxon>Laurasiatheria</taxon>
        <taxon>Chiroptera</taxon>
        <taxon>Yangochiroptera</taxon>
        <taxon>Vespertilionidae</taxon>
        <taxon>Myotis</taxon>
    </lineage>
</organism>
<accession>A0A7J7SSG6</accession>
<reference evidence="1 2" key="1">
    <citation type="journal article" date="2020" name="Nature">
        <title>Six reference-quality genomes reveal evolution of bat adaptations.</title>
        <authorList>
            <person name="Jebb D."/>
            <person name="Huang Z."/>
            <person name="Pippel M."/>
            <person name="Hughes G.M."/>
            <person name="Lavrichenko K."/>
            <person name="Devanna P."/>
            <person name="Winkler S."/>
            <person name="Jermiin L.S."/>
            <person name="Skirmuntt E.C."/>
            <person name="Katzourakis A."/>
            <person name="Burkitt-Gray L."/>
            <person name="Ray D.A."/>
            <person name="Sullivan K.A.M."/>
            <person name="Roscito J.G."/>
            <person name="Kirilenko B.M."/>
            <person name="Davalos L.M."/>
            <person name="Corthals A.P."/>
            <person name="Power M.L."/>
            <person name="Jones G."/>
            <person name="Ransome R.D."/>
            <person name="Dechmann D.K.N."/>
            <person name="Locatelli A.G."/>
            <person name="Puechmaille S.J."/>
            <person name="Fedrigo O."/>
            <person name="Jarvis E.D."/>
            <person name="Hiller M."/>
            <person name="Vernes S.C."/>
            <person name="Myers E.W."/>
            <person name="Teeling E.C."/>
        </authorList>
    </citation>
    <scope>NUCLEOTIDE SEQUENCE [LARGE SCALE GENOMIC DNA]</scope>
    <source>
        <strain evidence="1">MMyoMyo1</strain>
        <tissue evidence="1">Flight muscle</tissue>
    </source>
</reference>
<protein>
    <submittedName>
        <fullName evidence="1">Uncharacterized protein</fullName>
    </submittedName>
</protein>
<sequence length="144" mass="15258">MLLFLSAFQSKSLSLPPPLHSLLHLCLLFLNFPSGSLNPLSTLPMGFLIFTIKFLTFLKVLFCCPVCSFLFPPATVYPSPSAVTLRVAPGGLADAFSCSPSSLSPTSFPLCMCLTPSLILEVRGYAASEGASLLAVTLTLDGVL</sequence>
<comment type="caution">
    <text evidence="1">The sequence shown here is derived from an EMBL/GenBank/DDBJ whole genome shotgun (WGS) entry which is preliminary data.</text>
</comment>
<evidence type="ECO:0000313" key="1">
    <source>
        <dbReference type="EMBL" id="KAF6291027.1"/>
    </source>
</evidence>
<dbReference type="AlphaFoldDB" id="A0A7J7SSG6"/>
<name>A0A7J7SSG6_MYOMY</name>
<dbReference type="Proteomes" id="UP000527355">
    <property type="component" value="Unassembled WGS sequence"/>
</dbReference>
<proteinExistence type="predicted"/>